<evidence type="ECO:0000313" key="2">
    <source>
        <dbReference type="EMBL" id="KIV84234.1"/>
    </source>
</evidence>
<dbReference type="AlphaFoldDB" id="A0A0D1YS21"/>
<dbReference type="EMBL" id="KN846951">
    <property type="protein sequence ID" value="KIV84234.1"/>
    <property type="molecule type" value="Genomic_DNA"/>
</dbReference>
<dbReference type="Proteomes" id="UP000053599">
    <property type="component" value="Unassembled WGS sequence"/>
</dbReference>
<gene>
    <name evidence="2" type="ORF">PV11_00025</name>
</gene>
<protein>
    <submittedName>
        <fullName evidence="2">Uncharacterized protein</fullName>
    </submittedName>
</protein>
<name>A0A0D1YS21_9EURO</name>
<feature type="compositionally biased region" description="Basic and acidic residues" evidence="1">
    <location>
        <begin position="1"/>
        <end position="14"/>
    </location>
</feature>
<feature type="compositionally biased region" description="Low complexity" evidence="1">
    <location>
        <begin position="16"/>
        <end position="29"/>
    </location>
</feature>
<proteinExistence type="predicted"/>
<organism evidence="2 3">
    <name type="scientific">Exophiala sideris</name>
    <dbReference type="NCBI Taxonomy" id="1016849"/>
    <lineage>
        <taxon>Eukaryota</taxon>
        <taxon>Fungi</taxon>
        <taxon>Dikarya</taxon>
        <taxon>Ascomycota</taxon>
        <taxon>Pezizomycotina</taxon>
        <taxon>Eurotiomycetes</taxon>
        <taxon>Chaetothyriomycetidae</taxon>
        <taxon>Chaetothyriales</taxon>
        <taxon>Herpotrichiellaceae</taxon>
        <taxon>Exophiala</taxon>
    </lineage>
</organism>
<sequence>MPEKPRDDAAKALKENTSSSPSNNKPTTQNGGGKSPPSDRTDTGFMNRIDPITSILMKFPNRQEK</sequence>
<feature type="region of interest" description="Disordered" evidence="1">
    <location>
        <begin position="1"/>
        <end position="51"/>
    </location>
</feature>
<reference evidence="2 3" key="1">
    <citation type="submission" date="2015-01" db="EMBL/GenBank/DDBJ databases">
        <title>The Genome Sequence of Exophiala sideris CBS121828.</title>
        <authorList>
            <consortium name="The Broad Institute Genomics Platform"/>
            <person name="Cuomo C."/>
            <person name="de Hoog S."/>
            <person name="Gorbushina A."/>
            <person name="Stielow B."/>
            <person name="Teixiera M."/>
            <person name="Abouelleil A."/>
            <person name="Chapman S.B."/>
            <person name="Priest M."/>
            <person name="Young S.K."/>
            <person name="Wortman J."/>
            <person name="Nusbaum C."/>
            <person name="Birren B."/>
        </authorList>
    </citation>
    <scope>NUCLEOTIDE SEQUENCE [LARGE SCALE GENOMIC DNA]</scope>
    <source>
        <strain evidence="2 3">CBS 121828</strain>
    </source>
</reference>
<dbReference type="HOGENOM" id="CLU_2849703_0_0_1"/>
<evidence type="ECO:0000313" key="3">
    <source>
        <dbReference type="Proteomes" id="UP000053599"/>
    </source>
</evidence>
<evidence type="ECO:0000256" key="1">
    <source>
        <dbReference type="SAM" id="MobiDB-lite"/>
    </source>
</evidence>
<accession>A0A0D1YS21</accession>